<feature type="domain" description="LD-carboxypeptidase N-terminal" evidence="7">
    <location>
        <begin position="14"/>
        <end position="129"/>
    </location>
</feature>
<keyword evidence="3" id="KW-0645">Protease</keyword>
<sequence length="320" mass="35049">MAIRPPALRRGDTIGVVAMGSPLEADVIDARVQVLRGMGFQVVLGRYAYARNGFLAGTDQERAYDLMTMFANPQVNMILPTRGGVGVSGMLPYLDFGIIRSNPKIISGYSDVTFLLNALYLYGGLITFHSLMLIDFKPETPAYNFDQFFTAVSSLSSYRSIVNPPNVPLVSRVPGNVIGPIVGGNLTSIVDTLGTPYEIDTRGRVLFLEETHEPANTVYRYLNHLKLAGKFQDCLGIVMGECTDCPAAYEKSYENVITEFVVPLGKPLLTNLATGHGRYKVAIPIGAIVNLNTFNNTLTVLEPAVSVQKTKQNYRRLVES</sequence>
<dbReference type="PANTHER" id="PTHR30237:SF2">
    <property type="entry name" value="MUREIN TETRAPEPTIDE CARBOXYPEPTIDASE"/>
    <property type="match status" value="1"/>
</dbReference>
<dbReference type="CDD" id="cd07025">
    <property type="entry name" value="Peptidase_S66"/>
    <property type="match status" value="1"/>
</dbReference>
<evidence type="ECO:0000256" key="1">
    <source>
        <dbReference type="ARBA" id="ARBA00010233"/>
    </source>
</evidence>
<evidence type="ECO:0000259" key="7">
    <source>
        <dbReference type="Pfam" id="PF02016"/>
    </source>
</evidence>
<dbReference type="EMBL" id="LQRA01000052">
    <property type="protein sequence ID" value="KZE79157.1"/>
    <property type="molecule type" value="Genomic_DNA"/>
</dbReference>
<dbReference type="GO" id="GO:0004180">
    <property type="term" value="F:carboxypeptidase activity"/>
    <property type="evidence" value="ECO:0007669"/>
    <property type="project" value="UniProtKB-KW"/>
</dbReference>
<dbReference type="InterPro" id="IPR029062">
    <property type="entry name" value="Class_I_gatase-like"/>
</dbReference>
<dbReference type="STRING" id="1007103.GCA_000213315_06816"/>
<dbReference type="InterPro" id="IPR027461">
    <property type="entry name" value="Carboxypeptidase_A_C_sf"/>
</dbReference>
<comment type="similarity">
    <text evidence="1">Belongs to the peptidase S66 family.</text>
</comment>
<evidence type="ECO:0000313" key="10">
    <source>
        <dbReference type="Proteomes" id="UP000076563"/>
    </source>
</evidence>
<keyword evidence="4" id="KW-0378">Hydrolase</keyword>
<evidence type="ECO:0000313" key="9">
    <source>
        <dbReference type="EMBL" id="KZE79157.1"/>
    </source>
</evidence>
<dbReference type="InterPro" id="IPR040449">
    <property type="entry name" value="Peptidase_S66_N"/>
</dbReference>
<feature type="domain" description="LD-carboxypeptidase C-terminal" evidence="8">
    <location>
        <begin position="179"/>
        <end position="291"/>
    </location>
</feature>
<dbReference type="Gene3D" id="3.50.30.60">
    <property type="entry name" value="LD-carboxypeptidase A C-terminal domain-like"/>
    <property type="match status" value="1"/>
</dbReference>
<gene>
    <name evidence="9" type="ORF">AV654_16905</name>
</gene>
<dbReference type="SUPFAM" id="SSF141986">
    <property type="entry name" value="LD-carboxypeptidase A C-terminal domain-like"/>
    <property type="match status" value="1"/>
</dbReference>
<dbReference type="Proteomes" id="UP000076563">
    <property type="component" value="Unassembled WGS sequence"/>
</dbReference>
<organism evidence="9 10">
    <name type="scientific">Paenibacillus elgii</name>
    <dbReference type="NCBI Taxonomy" id="189691"/>
    <lineage>
        <taxon>Bacteria</taxon>
        <taxon>Bacillati</taxon>
        <taxon>Bacillota</taxon>
        <taxon>Bacilli</taxon>
        <taxon>Bacillales</taxon>
        <taxon>Paenibacillaceae</taxon>
        <taxon>Paenibacillus</taxon>
    </lineage>
</organism>
<dbReference type="InterPro" id="IPR027478">
    <property type="entry name" value="LdcA_N"/>
</dbReference>
<feature type="active site" description="Charge relay system" evidence="6">
    <location>
        <position position="276"/>
    </location>
</feature>
<dbReference type="Pfam" id="PF02016">
    <property type="entry name" value="Peptidase_S66"/>
    <property type="match status" value="1"/>
</dbReference>
<evidence type="ECO:0000256" key="6">
    <source>
        <dbReference type="PIRSR" id="PIRSR028757-1"/>
    </source>
</evidence>
<keyword evidence="10" id="KW-1185">Reference proteome</keyword>
<accession>A0A163YB73</accession>
<dbReference type="PANTHER" id="PTHR30237">
    <property type="entry name" value="MURAMOYLTETRAPEPTIDE CARBOXYPEPTIDASE"/>
    <property type="match status" value="1"/>
</dbReference>
<dbReference type="AlphaFoldDB" id="A0A163YB73"/>
<dbReference type="SUPFAM" id="SSF52317">
    <property type="entry name" value="Class I glutamine amidotransferase-like"/>
    <property type="match status" value="1"/>
</dbReference>
<proteinExistence type="inferred from homology"/>
<keyword evidence="5" id="KW-0720">Serine protease</keyword>
<dbReference type="GO" id="GO:0006508">
    <property type="term" value="P:proteolysis"/>
    <property type="evidence" value="ECO:0007669"/>
    <property type="project" value="UniProtKB-KW"/>
</dbReference>
<dbReference type="GO" id="GO:0008236">
    <property type="term" value="F:serine-type peptidase activity"/>
    <property type="evidence" value="ECO:0007669"/>
    <property type="project" value="UniProtKB-KW"/>
</dbReference>
<dbReference type="OrthoDB" id="9807329at2"/>
<feature type="active site" description="Nucleophile" evidence="6">
    <location>
        <position position="110"/>
    </location>
</feature>
<feature type="active site" description="Charge relay system" evidence="6">
    <location>
        <position position="209"/>
    </location>
</feature>
<dbReference type="Gene3D" id="3.40.50.10740">
    <property type="entry name" value="Class I glutamine amidotransferase-like"/>
    <property type="match status" value="1"/>
</dbReference>
<name>A0A163YB73_9BACL</name>
<keyword evidence="2 9" id="KW-0121">Carboxypeptidase</keyword>
<dbReference type="RefSeq" id="WP_063181713.1">
    <property type="nucleotide sequence ID" value="NZ_LQRA01000052.1"/>
</dbReference>
<dbReference type="eggNOG" id="COG1619">
    <property type="taxonomic scope" value="Bacteria"/>
</dbReference>
<dbReference type="InterPro" id="IPR040921">
    <property type="entry name" value="Peptidase_S66C"/>
</dbReference>
<protein>
    <submittedName>
        <fullName evidence="9">LD-carboxypeptidase</fullName>
    </submittedName>
</protein>
<evidence type="ECO:0000256" key="5">
    <source>
        <dbReference type="ARBA" id="ARBA00022825"/>
    </source>
</evidence>
<evidence type="ECO:0000259" key="8">
    <source>
        <dbReference type="Pfam" id="PF17676"/>
    </source>
</evidence>
<evidence type="ECO:0000256" key="2">
    <source>
        <dbReference type="ARBA" id="ARBA00022645"/>
    </source>
</evidence>
<comment type="caution">
    <text evidence="9">The sequence shown here is derived from an EMBL/GenBank/DDBJ whole genome shotgun (WGS) entry which is preliminary data.</text>
</comment>
<evidence type="ECO:0000256" key="3">
    <source>
        <dbReference type="ARBA" id="ARBA00022670"/>
    </source>
</evidence>
<dbReference type="Pfam" id="PF17676">
    <property type="entry name" value="Peptidase_S66C"/>
    <property type="match status" value="1"/>
</dbReference>
<reference evidence="10" key="1">
    <citation type="submission" date="2016-01" db="EMBL/GenBank/DDBJ databases">
        <title>Draft genome of Chromobacterium sp. F49.</title>
        <authorList>
            <person name="Hong K.W."/>
        </authorList>
    </citation>
    <scope>NUCLEOTIDE SEQUENCE [LARGE SCALE GENOMIC DNA]</scope>
    <source>
        <strain evidence="10">M63</strain>
    </source>
</reference>
<dbReference type="PIRSF" id="PIRSF028757">
    <property type="entry name" value="LD-carboxypeptidase"/>
    <property type="match status" value="1"/>
</dbReference>
<dbReference type="InterPro" id="IPR003507">
    <property type="entry name" value="S66_fam"/>
</dbReference>
<evidence type="ECO:0000256" key="4">
    <source>
        <dbReference type="ARBA" id="ARBA00022801"/>
    </source>
</evidence>